<evidence type="ECO:0000259" key="1">
    <source>
        <dbReference type="Pfam" id="PF00248"/>
    </source>
</evidence>
<dbReference type="AlphaFoldDB" id="A0A6J7GIP7"/>
<dbReference type="InterPro" id="IPR053135">
    <property type="entry name" value="AKR2_Oxidoreductase"/>
</dbReference>
<dbReference type="SUPFAM" id="SSF51430">
    <property type="entry name" value="NAD(P)-linked oxidoreductase"/>
    <property type="match status" value="1"/>
</dbReference>
<dbReference type="Gene3D" id="3.20.20.100">
    <property type="entry name" value="NADP-dependent oxidoreductase domain"/>
    <property type="match status" value="1"/>
</dbReference>
<name>A0A6J7GIP7_9ZZZZ</name>
<dbReference type="PANTHER" id="PTHR43312:SF1">
    <property type="entry name" value="NADP-DEPENDENT OXIDOREDUCTASE DOMAIN-CONTAINING PROTEIN"/>
    <property type="match status" value="1"/>
</dbReference>
<reference evidence="2" key="1">
    <citation type="submission" date="2020-05" db="EMBL/GenBank/DDBJ databases">
        <authorList>
            <person name="Chiriac C."/>
            <person name="Salcher M."/>
            <person name="Ghai R."/>
            <person name="Kavagutti S V."/>
        </authorList>
    </citation>
    <scope>NUCLEOTIDE SEQUENCE</scope>
</reference>
<proteinExistence type="predicted"/>
<dbReference type="InterPro" id="IPR023210">
    <property type="entry name" value="NADP_OxRdtase_dom"/>
</dbReference>
<sequence>MVDLGHAALGAWSGGRFMHYGQELPADELVELLRPEGRLRTIVTADVYGTGEADRLVARAIEGEKRSDVRIVGAVGHDFVDGERRGAKGFPRFTDPGLRGPDGYADYLRRATEASLERCGTDRFDLLMLHNPDHVGYTSEVVWDAMQALKDDGLTSGIGIAPGPANGFTLDVLACLERFGDRIDWAMVILGPLEPWPGRLVLEACEQHEVDVLTRVVDYGGIFWGDLRADTPMGDHDHRRYRPDGWVERGLSIVDKVAEIGKARGLTPMQTAAQWALAQPAVACVVPTLIQELPGSLDVAPKPIGGKKLELAALPPEIRLSPTEIERITHLGDNSGSMALKGASPVFAGDGDLPDAWAIGTPELQAARRWGIDPDQQLVKTTA</sequence>
<organism evidence="2">
    <name type="scientific">freshwater metagenome</name>
    <dbReference type="NCBI Taxonomy" id="449393"/>
    <lineage>
        <taxon>unclassified sequences</taxon>
        <taxon>metagenomes</taxon>
        <taxon>ecological metagenomes</taxon>
    </lineage>
</organism>
<feature type="domain" description="NADP-dependent oxidoreductase" evidence="1">
    <location>
        <begin position="40"/>
        <end position="288"/>
    </location>
</feature>
<dbReference type="EMBL" id="CAFBMK010000031">
    <property type="protein sequence ID" value="CAB4904765.1"/>
    <property type="molecule type" value="Genomic_DNA"/>
</dbReference>
<evidence type="ECO:0000313" key="2">
    <source>
        <dbReference type="EMBL" id="CAB4904765.1"/>
    </source>
</evidence>
<protein>
    <submittedName>
        <fullName evidence="2">Unannotated protein</fullName>
    </submittedName>
</protein>
<accession>A0A6J7GIP7</accession>
<dbReference type="InterPro" id="IPR036812">
    <property type="entry name" value="NAD(P)_OxRdtase_dom_sf"/>
</dbReference>
<gene>
    <name evidence="2" type="ORF">UFOPK3564_00806</name>
</gene>
<dbReference type="PANTHER" id="PTHR43312">
    <property type="entry name" value="D-THREO-ALDOSE 1-DEHYDROGENASE"/>
    <property type="match status" value="1"/>
</dbReference>
<dbReference type="Pfam" id="PF00248">
    <property type="entry name" value="Aldo_ket_red"/>
    <property type="match status" value="1"/>
</dbReference>